<organism evidence="2 3">
    <name type="scientific">Filimonas effusa</name>
    <dbReference type="NCBI Taxonomy" id="2508721"/>
    <lineage>
        <taxon>Bacteria</taxon>
        <taxon>Pseudomonadati</taxon>
        <taxon>Bacteroidota</taxon>
        <taxon>Chitinophagia</taxon>
        <taxon>Chitinophagales</taxon>
        <taxon>Chitinophagaceae</taxon>
        <taxon>Filimonas</taxon>
    </lineage>
</organism>
<dbReference type="AlphaFoldDB" id="A0A4Q1D5I7"/>
<feature type="transmembrane region" description="Helical" evidence="1">
    <location>
        <begin position="129"/>
        <end position="150"/>
    </location>
</feature>
<sequence>MMNKIITLLIAGLAAVMVLLLITRWATSKKRKGEQDEVIQLPTFVWMTSILAAGGIIMYRVLVAAGQAVDIWIKLKPSDVLKDMATTCCFMIGIGACWLLLLIGITAALVPAVLTGNNRREAKVEVFEAGYFVVQGGLLLGTSLLMIPVLDELLALCLPVYKLNYFH</sequence>
<name>A0A4Q1D5I7_9BACT</name>
<protein>
    <submittedName>
        <fullName evidence="2">Uncharacterized protein</fullName>
    </submittedName>
</protein>
<feature type="transmembrane region" description="Helical" evidence="1">
    <location>
        <begin position="44"/>
        <end position="63"/>
    </location>
</feature>
<evidence type="ECO:0000313" key="2">
    <source>
        <dbReference type="EMBL" id="RXK83648.1"/>
    </source>
</evidence>
<accession>A0A4Q1D5I7</accession>
<keyword evidence="1" id="KW-0812">Transmembrane</keyword>
<keyword evidence="3" id="KW-1185">Reference proteome</keyword>
<keyword evidence="1" id="KW-0472">Membrane</keyword>
<reference evidence="2 3" key="1">
    <citation type="submission" date="2019-01" db="EMBL/GenBank/DDBJ databases">
        <title>Filimonas sp. strain TTM-71.</title>
        <authorList>
            <person name="Chen W.-M."/>
        </authorList>
    </citation>
    <scope>NUCLEOTIDE SEQUENCE [LARGE SCALE GENOMIC DNA]</scope>
    <source>
        <strain evidence="2 3">TTM-71</strain>
    </source>
</reference>
<dbReference type="EMBL" id="SDHZ01000002">
    <property type="protein sequence ID" value="RXK83648.1"/>
    <property type="molecule type" value="Genomic_DNA"/>
</dbReference>
<proteinExistence type="predicted"/>
<gene>
    <name evidence="2" type="ORF">ESB13_16330</name>
</gene>
<dbReference type="RefSeq" id="WP_129004700.1">
    <property type="nucleotide sequence ID" value="NZ_SDHZ01000002.1"/>
</dbReference>
<comment type="caution">
    <text evidence="2">The sequence shown here is derived from an EMBL/GenBank/DDBJ whole genome shotgun (WGS) entry which is preliminary data.</text>
</comment>
<feature type="transmembrane region" description="Helical" evidence="1">
    <location>
        <begin position="84"/>
        <end position="109"/>
    </location>
</feature>
<keyword evidence="1" id="KW-1133">Transmembrane helix</keyword>
<evidence type="ECO:0000256" key="1">
    <source>
        <dbReference type="SAM" id="Phobius"/>
    </source>
</evidence>
<evidence type="ECO:0000313" key="3">
    <source>
        <dbReference type="Proteomes" id="UP000290545"/>
    </source>
</evidence>
<dbReference type="Proteomes" id="UP000290545">
    <property type="component" value="Unassembled WGS sequence"/>
</dbReference>